<evidence type="ECO:0000313" key="1">
    <source>
        <dbReference type="EMBL" id="UCR92534.1"/>
    </source>
</evidence>
<name>A0A8K1J6R8_9RHAB</name>
<evidence type="ECO:0000313" key="2">
    <source>
        <dbReference type="Proteomes" id="UP001268633"/>
    </source>
</evidence>
<sequence>MFSCFLLVRSKKTMNYSIIMATSFSFRLRGDLRVHGIDKLDQPMSKQISKLVLIEMLDKEAMPPELMSTLCLRFSKHIMQHHCLAREGVSEAGDLYALFCDYDLKGFSSMNLRHPLITTYSCSRSIQGNVVSPDRQRQIRVVCSISLSLAPFNLKNWDLAVGKSFVPVIPPQLKWYEDIIVDESLSKAVHDMDAEAGGNDKKTDKQTSLIDKLFRKGK</sequence>
<dbReference type="EMBL" id="MZ822105">
    <property type="protein sequence ID" value="UCR92534.1"/>
    <property type="molecule type" value="Viral_cRNA"/>
</dbReference>
<proteinExistence type="predicted"/>
<protein>
    <submittedName>
        <fullName evidence="1">Uncharacterized protein</fullName>
    </submittedName>
</protein>
<dbReference type="Proteomes" id="UP001268633">
    <property type="component" value="Segment"/>
</dbReference>
<keyword evidence="2" id="KW-1185">Reference proteome</keyword>
<reference evidence="1 2" key="1">
    <citation type="submission" date="2021-08" db="EMBL/GenBank/DDBJ databases">
        <authorList>
            <person name="Li N.N."/>
        </authorList>
    </citation>
    <scope>NUCLEOTIDE SEQUENCE [LARGE SCALE GENOMIC DNA]</scope>
    <source>
        <strain evidence="1">No23-Acc030-ZJ2019</strain>
    </source>
</reference>
<accession>A0A8K1J6R8</accession>
<organism evidence="1 2">
    <name type="scientific">Apis rhabdovirus 4</name>
    <dbReference type="NCBI Taxonomy" id="2873558"/>
    <lineage>
        <taxon>Viruses</taxon>
        <taxon>Riboviria</taxon>
        <taxon>Orthornavirae</taxon>
        <taxon>Negarnaviricota</taxon>
        <taxon>Haploviricotina</taxon>
        <taxon>Monjiviricetes</taxon>
        <taxon>Mononegavirales</taxon>
        <taxon>Rhabdoviridae</taxon>
        <taxon>Deltarhabdovirinae</taxon>
        <taxon>Gammahymrhavirus</taxon>
        <taxon>Gammahymrhavirus mellifera</taxon>
    </lineage>
</organism>